<gene>
    <name evidence="9" type="ORF">WICANDRAFT_88362</name>
</gene>
<keyword evidence="4" id="KW-0747">Spliceosome</keyword>
<dbReference type="AlphaFoldDB" id="A0A1E3PBF6"/>
<protein>
    <recommendedName>
        <fullName evidence="3">Pre-mRNA-splicing factor ISY1</fullName>
    </recommendedName>
    <alternativeName>
        <fullName evidence="7">Pre-mRNA-splicing factor isy1</fullName>
    </alternativeName>
</protein>
<feature type="coiled-coil region" evidence="8">
    <location>
        <begin position="134"/>
        <end position="167"/>
    </location>
</feature>
<dbReference type="Pfam" id="PF06246">
    <property type="entry name" value="Isy1"/>
    <property type="match status" value="1"/>
</dbReference>
<name>A0A1E3PBF6_WICAA</name>
<keyword evidence="4" id="KW-0507">mRNA processing</keyword>
<dbReference type="GO" id="GO:0071020">
    <property type="term" value="C:post-spliceosomal complex"/>
    <property type="evidence" value="ECO:0007669"/>
    <property type="project" value="EnsemblFungi"/>
</dbReference>
<dbReference type="OrthoDB" id="1739576at2759"/>
<dbReference type="GeneID" id="30203392"/>
<sequence>MSRNSDKANTVLFRYQEQKAEEAGYIDYNSTARPRSVQKVTNLKDAENWRKQVLKEISQKVTKIQDEQLSSYQIRDLNDEINKLMREKYAWEFHIKDKLGGTDYLRSAGRFNEGGVLIRGYRYFGRAKELPGVKEILEKQQQDLKDQKTNQENAKSQKQKIKELESRVNLEYYGYFDEKNSKAGDSLGDNVWDEVNQILGDEITVPKPMEIESDEKEMLTDELLKFERSATRKRSKKLGNIQDPKEITIIENSEPPSQQQVEAYLVERRRKQLSEKYNI</sequence>
<dbReference type="PANTHER" id="PTHR13021">
    <property type="entry name" value="PRE-MRNA-SPLICING FACTOR ISY1"/>
    <property type="match status" value="1"/>
</dbReference>
<organism evidence="9 10">
    <name type="scientific">Wickerhamomyces anomalus (strain ATCC 58044 / CBS 1984 / NCYC 433 / NRRL Y-366-8)</name>
    <name type="common">Yeast</name>
    <name type="synonym">Hansenula anomala</name>
    <dbReference type="NCBI Taxonomy" id="683960"/>
    <lineage>
        <taxon>Eukaryota</taxon>
        <taxon>Fungi</taxon>
        <taxon>Dikarya</taxon>
        <taxon>Ascomycota</taxon>
        <taxon>Saccharomycotina</taxon>
        <taxon>Saccharomycetes</taxon>
        <taxon>Phaffomycetales</taxon>
        <taxon>Wickerhamomycetaceae</taxon>
        <taxon>Wickerhamomyces</taxon>
    </lineage>
</organism>
<dbReference type="GO" id="GO:0000350">
    <property type="term" value="P:generation of catalytic spliceosome for second transesterification step"/>
    <property type="evidence" value="ECO:0007669"/>
    <property type="project" value="EnsemblFungi"/>
</dbReference>
<keyword evidence="10" id="KW-1185">Reference proteome</keyword>
<proteinExistence type="inferred from homology"/>
<comment type="subcellular location">
    <subcellularLocation>
        <location evidence="1">Nucleus</location>
    </subcellularLocation>
</comment>
<accession>A0A1E3PBF6</accession>
<dbReference type="Proteomes" id="UP000094112">
    <property type="component" value="Unassembled WGS sequence"/>
</dbReference>
<comment type="similarity">
    <text evidence="2">Belongs to the ISY1 family.</text>
</comment>
<evidence type="ECO:0000256" key="1">
    <source>
        <dbReference type="ARBA" id="ARBA00004123"/>
    </source>
</evidence>
<evidence type="ECO:0000256" key="2">
    <source>
        <dbReference type="ARBA" id="ARBA00007002"/>
    </source>
</evidence>
<evidence type="ECO:0000256" key="4">
    <source>
        <dbReference type="ARBA" id="ARBA00022728"/>
    </source>
</evidence>
<dbReference type="RefSeq" id="XP_019041837.1">
    <property type="nucleotide sequence ID" value="XM_019186146.1"/>
</dbReference>
<dbReference type="GO" id="GO:0000389">
    <property type="term" value="P:mRNA 3'-splice site recognition"/>
    <property type="evidence" value="ECO:0007669"/>
    <property type="project" value="EnsemblFungi"/>
</dbReference>
<reference evidence="9 10" key="1">
    <citation type="journal article" date="2016" name="Proc. Natl. Acad. Sci. U.S.A.">
        <title>Comparative genomics of biotechnologically important yeasts.</title>
        <authorList>
            <person name="Riley R."/>
            <person name="Haridas S."/>
            <person name="Wolfe K.H."/>
            <person name="Lopes M.R."/>
            <person name="Hittinger C.T."/>
            <person name="Goeker M."/>
            <person name="Salamov A.A."/>
            <person name="Wisecaver J.H."/>
            <person name="Long T.M."/>
            <person name="Calvey C.H."/>
            <person name="Aerts A.L."/>
            <person name="Barry K.W."/>
            <person name="Choi C."/>
            <person name="Clum A."/>
            <person name="Coughlan A.Y."/>
            <person name="Deshpande S."/>
            <person name="Douglass A.P."/>
            <person name="Hanson S.J."/>
            <person name="Klenk H.-P."/>
            <person name="LaButti K.M."/>
            <person name="Lapidus A."/>
            <person name="Lindquist E.A."/>
            <person name="Lipzen A.M."/>
            <person name="Meier-Kolthoff J.P."/>
            <person name="Ohm R.A."/>
            <person name="Otillar R.P."/>
            <person name="Pangilinan J.L."/>
            <person name="Peng Y."/>
            <person name="Rokas A."/>
            <person name="Rosa C.A."/>
            <person name="Scheuner C."/>
            <person name="Sibirny A.A."/>
            <person name="Slot J.C."/>
            <person name="Stielow J.B."/>
            <person name="Sun H."/>
            <person name="Kurtzman C.P."/>
            <person name="Blackwell M."/>
            <person name="Grigoriev I.V."/>
            <person name="Jeffries T.W."/>
        </authorList>
    </citation>
    <scope>NUCLEOTIDE SEQUENCE [LARGE SCALE GENOMIC DNA]</scope>
    <source>
        <strain evidence="10">ATCC 58044 / CBS 1984 / NCYC 433 / NRRL Y-366-8</strain>
    </source>
</reference>
<dbReference type="Gene3D" id="1.10.287.660">
    <property type="entry name" value="Helix hairpin bin"/>
    <property type="match status" value="1"/>
</dbReference>
<dbReference type="GO" id="GO:0000384">
    <property type="term" value="F:first spliceosomal transesterification activity"/>
    <property type="evidence" value="ECO:0007669"/>
    <property type="project" value="EnsemblFungi"/>
</dbReference>
<evidence type="ECO:0000256" key="6">
    <source>
        <dbReference type="ARBA" id="ARBA00023242"/>
    </source>
</evidence>
<dbReference type="FunFam" id="1.10.287.660:FF:000001">
    <property type="entry name" value="pre-mRNA-splicing factor ISY1 homolog"/>
    <property type="match status" value="1"/>
</dbReference>
<evidence type="ECO:0000256" key="8">
    <source>
        <dbReference type="SAM" id="Coils"/>
    </source>
</evidence>
<evidence type="ECO:0000313" key="10">
    <source>
        <dbReference type="Proteomes" id="UP000094112"/>
    </source>
</evidence>
<dbReference type="GO" id="GO:0000974">
    <property type="term" value="C:Prp19 complex"/>
    <property type="evidence" value="ECO:0007669"/>
    <property type="project" value="EnsemblFungi"/>
</dbReference>
<dbReference type="InterPro" id="IPR029012">
    <property type="entry name" value="Helix_hairpin_bin_sf"/>
</dbReference>
<evidence type="ECO:0000256" key="7">
    <source>
        <dbReference type="ARBA" id="ARBA00073166"/>
    </source>
</evidence>
<dbReference type="GO" id="GO:0071006">
    <property type="term" value="C:U2-type catalytic step 1 spliceosome"/>
    <property type="evidence" value="ECO:0007669"/>
    <property type="project" value="EnsemblFungi"/>
</dbReference>
<keyword evidence="5" id="KW-0508">mRNA splicing</keyword>
<dbReference type="GO" id="GO:0071014">
    <property type="term" value="C:post-mRNA release spliceosomal complex"/>
    <property type="evidence" value="ECO:0007669"/>
    <property type="project" value="EnsemblFungi"/>
</dbReference>
<dbReference type="GO" id="GO:0071007">
    <property type="term" value="C:U2-type catalytic step 2 spliceosome"/>
    <property type="evidence" value="ECO:0007669"/>
    <property type="project" value="EnsemblFungi"/>
</dbReference>
<evidence type="ECO:0000256" key="5">
    <source>
        <dbReference type="ARBA" id="ARBA00023187"/>
    </source>
</evidence>
<dbReference type="InterPro" id="IPR037200">
    <property type="entry name" value="Isy1_sf"/>
</dbReference>
<dbReference type="SUPFAM" id="SSF140102">
    <property type="entry name" value="ISY1 domain-like"/>
    <property type="match status" value="1"/>
</dbReference>
<dbReference type="InterPro" id="IPR009360">
    <property type="entry name" value="Isy1"/>
</dbReference>
<keyword evidence="8" id="KW-0175">Coiled coil</keyword>
<keyword evidence="6" id="KW-0539">Nucleus</keyword>
<dbReference type="EMBL" id="KV454208">
    <property type="protein sequence ID" value="ODQ62630.1"/>
    <property type="molecule type" value="Genomic_DNA"/>
</dbReference>
<evidence type="ECO:0000256" key="3">
    <source>
        <dbReference type="ARBA" id="ARBA00019194"/>
    </source>
</evidence>
<dbReference type="STRING" id="683960.A0A1E3PBF6"/>
<evidence type="ECO:0000313" key="9">
    <source>
        <dbReference type="EMBL" id="ODQ62630.1"/>
    </source>
</evidence>